<evidence type="ECO:0000313" key="1">
    <source>
        <dbReference type="EMBL" id="CDW35719.1"/>
    </source>
</evidence>
<protein>
    <submittedName>
        <fullName evidence="1">Uncharacterized protein</fullName>
    </submittedName>
</protein>
<organism evidence="1">
    <name type="scientific">Lepeophtheirus salmonis</name>
    <name type="common">Salmon louse</name>
    <name type="synonym">Caligus salmonis</name>
    <dbReference type="NCBI Taxonomy" id="72036"/>
    <lineage>
        <taxon>Eukaryota</taxon>
        <taxon>Metazoa</taxon>
        <taxon>Ecdysozoa</taxon>
        <taxon>Arthropoda</taxon>
        <taxon>Crustacea</taxon>
        <taxon>Multicrustacea</taxon>
        <taxon>Hexanauplia</taxon>
        <taxon>Copepoda</taxon>
        <taxon>Siphonostomatoida</taxon>
        <taxon>Caligidae</taxon>
        <taxon>Lepeophtheirus</taxon>
    </lineage>
</organism>
<name>A0A0K2UBV6_LEPSM</name>
<sequence length="14" mass="1809">MFFVARKYIMYNIL</sequence>
<reference evidence="1" key="1">
    <citation type="submission" date="2014-05" db="EMBL/GenBank/DDBJ databases">
        <authorList>
            <person name="Chronopoulou M."/>
        </authorList>
    </citation>
    <scope>NUCLEOTIDE SEQUENCE</scope>
    <source>
        <tissue evidence="1">Whole organism</tissue>
    </source>
</reference>
<accession>A0A0K2UBV6</accession>
<proteinExistence type="predicted"/>
<dbReference type="EMBL" id="HACA01018358">
    <property type="protein sequence ID" value="CDW35719.1"/>
    <property type="molecule type" value="Transcribed_RNA"/>
</dbReference>